<keyword evidence="5" id="KW-1185">Reference proteome</keyword>
<organism evidence="4 5">
    <name type="scientific">Miscanthus lutarioriparius</name>
    <dbReference type="NCBI Taxonomy" id="422564"/>
    <lineage>
        <taxon>Eukaryota</taxon>
        <taxon>Viridiplantae</taxon>
        <taxon>Streptophyta</taxon>
        <taxon>Embryophyta</taxon>
        <taxon>Tracheophyta</taxon>
        <taxon>Spermatophyta</taxon>
        <taxon>Magnoliopsida</taxon>
        <taxon>Liliopsida</taxon>
        <taxon>Poales</taxon>
        <taxon>Poaceae</taxon>
        <taxon>PACMAD clade</taxon>
        <taxon>Panicoideae</taxon>
        <taxon>Andropogonodae</taxon>
        <taxon>Andropogoneae</taxon>
        <taxon>Saccharinae</taxon>
        <taxon>Miscanthus</taxon>
    </lineage>
</organism>
<proteinExistence type="inferred from homology"/>
<dbReference type="GO" id="GO:0016747">
    <property type="term" value="F:acyltransferase activity, transferring groups other than amino-acyl groups"/>
    <property type="evidence" value="ECO:0007669"/>
    <property type="project" value="TreeGrafter"/>
</dbReference>
<gene>
    <name evidence="4" type="ORF">NCGR_LOCUS50537</name>
</gene>
<dbReference type="EMBL" id="CAJGYO010000014">
    <property type="protein sequence ID" value="CAD6267232.1"/>
    <property type="molecule type" value="Genomic_DNA"/>
</dbReference>
<dbReference type="Gene3D" id="3.30.559.10">
    <property type="entry name" value="Chloramphenicol acetyltransferase-like domain"/>
    <property type="match status" value="1"/>
</dbReference>
<keyword evidence="2" id="KW-0808">Transferase</keyword>
<dbReference type="OrthoDB" id="686619at2759"/>
<comment type="similarity">
    <text evidence="1">Belongs to the plant acyltransferase family.</text>
</comment>
<dbReference type="Pfam" id="PF02458">
    <property type="entry name" value="Transferase"/>
    <property type="match status" value="1"/>
</dbReference>
<reference evidence="4" key="1">
    <citation type="submission" date="2020-10" db="EMBL/GenBank/DDBJ databases">
        <authorList>
            <person name="Han B."/>
            <person name="Lu T."/>
            <person name="Zhao Q."/>
            <person name="Huang X."/>
            <person name="Zhao Y."/>
        </authorList>
    </citation>
    <scope>NUCLEOTIDE SEQUENCE</scope>
</reference>
<evidence type="ECO:0000256" key="1">
    <source>
        <dbReference type="ARBA" id="ARBA00009861"/>
    </source>
</evidence>
<evidence type="ECO:0000256" key="2">
    <source>
        <dbReference type="ARBA" id="ARBA00022679"/>
    </source>
</evidence>
<protein>
    <submittedName>
        <fullName evidence="4">Uncharacterized protein</fullName>
    </submittedName>
</protein>
<name>A0A811RAN4_9POAL</name>
<dbReference type="Proteomes" id="UP000604825">
    <property type="component" value="Unassembled WGS sequence"/>
</dbReference>
<evidence type="ECO:0000256" key="3">
    <source>
        <dbReference type="ARBA" id="ARBA00023315"/>
    </source>
</evidence>
<comment type="caution">
    <text evidence="4">The sequence shown here is derived from an EMBL/GenBank/DDBJ whole genome shotgun (WGS) entry which is preliminary data.</text>
</comment>
<evidence type="ECO:0000313" key="4">
    <source>
        <dbReference type="EMBL" id="CAD6267232.1"/>
    </source>
</evidence>
<dbReference type="InterPro" id="IPR050317">
    <property type="entry name" value="Plant_Fungal_Acyltransferase"/>
</dbReference>
<dbReference type="InterPro" id="IPR023213">
    <property type="entry name" value="CAT-like_dom_sf"/>
</dbReference>
<keyword evidence="3" id="KW-0012">Acyltransferase</keyword>
<sequence>MKKEVVETTMVAPSEEMRRQWLWLSNLDLKFPHIYTRVINYYPAASAAAAGPEAQQGGGGGACEGFFDPERLRAALARALVPFYPLAGRLSLGEDGRRRHVDCNGEEGVQFVVVRADVTGAEFFEDYQPSPEPFMKWWLSNRKRVDKHFKRGFDSIMFLIGWMLWKQRNARTFDGSTRTARDLAVDIYLVAEDRRMAGYRQLGVLLSGR</sequence>
<dbReference type="PANTHER" id="PTHR31642:SF138">
    <property type="entry name" value="PUTRESCINE HYDROXYCINNAMOYLTRANSFERASE 1"/>
    <property type="match status" value="1"/>
</dbReference>
<evidence type="ECO:0000313" key="5">
    <source>
        <dbReference type="Proteomes" id="UP000604825"/>
    </source>
</evidence>
<accession>A0A811RAN4</accession>
<dbReference type="AlphaFoldDB" id="A0A811RAN4"/>
<dbReference type="PANTHER" id="PTHR31642">
    <property type="entry name" value="TRICHOTHECENE 3-O-ACETYLTRANSFERASE"/>
    <property type="match status" value="1"/>
</dbReference>